<feature type="region of interest" description="Disordered" evidence="2">
    <location>
        <begin position="38"/>
        <end position="58"/>
    </location>
</feature>
<dbReference type="Gene3D" id="2.60.120.620">
    <property type="entry name" value="q2cbj1_9rhob like domain"/>
    <property type="match status" value="1"/>
</dbReference>
<name>A0A6C2YUN8_9BACT</name>
<evidence type="ECO:0000313" key="4">
    <source>
        <dbReference type="Proteomes" id="UP000464378"/>
    </source>
</evidence>
<evidence type="ECO:0000256" key="1">
    <source>
        <dbReference type="ARBA" id="ARBA00001954"/>
    </source>
</evidence>
<dbReference type="Pfam" id="PF05721">
    <property type="entry name" value="PhyH"/>
    <property type="match status" value="1"/>
</dbReference>
<dbReference type="PANTHER" id="PTHR20883">
    <property type="entry name" value="PHYTANOYL-COA DIOXYGENASE DOMAIN CONTAINING 1"/>
    <property type="match status" value="1"/>
</dbReference>
<proteinExistence type="predicted"/>
<protein>
    <recommendedName>
        <fullName evidence="5">Phytanoyl-CoA dioxygenase</fullName>
    </recommendedName>
</protein>
<dbReference type="EMBL" id="LR586016">
    <property type="protein sequence ID" value="VIP05448.1"/>
    <property type="molecule type" value="Genomic_DNA"/>
</dbReference>
<dbReference type="PANTHER" id="PTHR20883:SF48">
    <property type="entry name" value="ECTOINE DIOXYGENASE"/>
    <property type="match status" value="1"/>
</dbReference>
<dbReference type="InterPro" id="IPR008775">
    <property type="entry name" value="Phytyl_CoA_dOase-like"/>
</dbReference>
<keyword evidence="3" id="KW-0223">Dioxygenase</keyword>
<dbReference type="GO" id="GO:0005506">
    <property type="term" value="F:iron ion binding"/>
    <property type="evidence" value="ECO:0007669"/>
    <property type="project" value="UniProtKB-ARBA"/>
</dbReference>
<dbReference type="RefSeq" id="WP_162660519.1">
    <property type="nucleotide sequence ID" value="NZ_LR593887.1"/>
</dbReference>
<dbReference type="KEGG" id="tim:GMBLW1_37450"/>
<evidence type="ECO:0000313" key="3">
    <source>
        <dbReference type="EMBL" id="VIP05448.1"/>
    </source>
</evidence>
<dbReference type="GO" id="GO:0016706">
    <property type="term" value="F:2-oxoglutarate-dependent dioxygenase activity"/>
    <property type="evidence" value="ECO:0007669"/>
    <property type="project" value="UniProtKB-ARBA"/>
</dbReference>
<reference evidence="3" key="1">
    <citation type="submission" date="2019-04" db="EMBL/GenBank/DDBJ databases">
        <authorList>
            <consortium name="Science for Life Laboratories"/>
        </authorList>
    </citation>
    <scope>NUCLEOTIDE SEQUENCE</scope>
    <source>
        <strain evidence="3">MBLW1</strain>
    </source>
</reference>
<evidence type="ECO:0008006" key="5">
    <source>
        <dbReference type="Google" id="ProtNLM"/>
    </source>
</evidence>
<dbReference type="SUPFAM" id="SSF51197">
    <property type="entry name" value="Clavaminate synthase-like"/>
    <property type="match status" value="1"/>
</dbReference>
<keyword evidence="4" id="KW-1185">Reference proteome</keyword>
<gene>
    <name evidence="3" type="ORF">GMBLW1_37450</name>
</gene>
<dbReference type="AlphaFoldDB" id="A0A6C2YUN8"/>
<keyword evidence="3" id="KW-0560">Oxidoreductase</keyword>
<dbReference type="Proteomes" id="UP000464378">
    <property type="component" value="Chromosome"/>
</dbReference>
<evidence type="ECO:0000256" key="2">
    <source>
        <dbReference type="SAM" id="MobiDB-lite"/>
    </source>
</evidence>
<comment type="cofactor">
    <cofactor evidence="1">
        <name>Fe(2+)</name>
        <dbReference type="ChEBI" id="CHEBI:29033"/>
    </cofactor>
</comment>
<dbReference type="EMBL" id="LR593887">
    <property type="protein sequence ID" value="VTS08252.1"/>
    <property type="molecule type" value="Genomic_DNA"/>
</dbReference>
<organism evidence="3">
    <name type="scientific">Tuwongella immobilis</name>
    <dbReference type="NCBI Taxonomy" id="692036"/>
    <lineage>
        <taxon>Bacteria</taxon>
        <taxon>Pseudomonadati</taxon>
        <taxon>Planctomycetota</taxon>
        <taxon>Planctomycetia</taxon>
        <taxon>Gemmatales</taxon>
        <taxon>Gemmataceae</taxon>
        <taxon>Tuwongella</taxon>
    </lineage>
</organism>
<dbReference type="InParanoid" id="A0A6C2YUN8"/>
<sequence>MQSSIIIESWQATLERDGYAWLPEVLTGSQVAAVRDSWHRHRERAQRDSQSHNGSLLQRDSGELYGARNLLRDWPEGIALTLQPQLVQAVREILGPQAGLVRGLFFDKPPGSSWALPWHQDRTIAVQSNAEPPPGFSKPTHKAGIPHLEAPQPVLSQMLTARIHLDAMAGDNGPLQVIPGSHCSSASEFLHAGPMRELACAEGAVLLMRPLLGHASRNALPETTRHRRIVHLEFAASPTQIAPLAWADWRELAG</sequence>
<accession>A0A6C2YUN8</accession>